<reference evidence="1" key="1">
    <citation type="submission" date="2023-08" db="EMBL/GenBank/DDBJ databases">
        <title>Genomic analyses of the natural microbiome of Caenorhabditis elegans.</title>
        <authorList>
            <person name="Samuel B."/>
        </authorList>
    </citation>
    <scope>NUCLEOTIDE SEQUENCE</scope>
    <source>
        <strain evidence="1">BIGb0220</strain>
    </source>
</reference>
<comment type="caution">
    <text evidence="1">The sequence shown here is derived from an EMBL/GenBank/DDBJ whole genome shotgun (WGS) entry which is preliminary data.</text>
</comment>
<dbReference type="Proteomes" id="UP001207687">
    <property type="component" value="Unassembled WGS sequence"/>
</dbReference>
<sequence length="31" mass="3598">MTELSALMTILLAMDKMLALVANERENYQFH</sequence>
<name>A0AAW5TMD7_9LACT</name>
<evidence type="ECO:0000313" key="1">
    <source>
        <dbReference type="EMBL" id="MCW2279841.1"/>
    </source>
</evidence>
<accession>A0AAW5TMD7</accession>
<evidence type="ECO:0000313" key="2">
    <source>
        <dbReference type="Proteomes" id="UP001207687"/>
    </source>
</evidence>
<organism evidence="1 2">
    <name type="scientific">Lactococcus lactis</name>
    <dbReference type="NCBI Taxonomy" id="1358"/>
    <lineage>
        <taxon>Bacteria</taxon>
        <taxon>Bacillati</taxon>
        <taxon>Bacillota</taxon>
        <taxon>Bacilli</taxon>
        <taxon>Lactobacillales</taxon>
        <taxon>Streptococcaceae</taxon>
        <taxon>Lactococcus</taxon>
    </lineage>
</organism>
<protein>
    <submittedName>
        <fullName evidence="1">Uncharacterized protein</fullName>
    </submittedName>
</protein>
<proteinExistence type="predicted"/>
<dbReference type="AlphaFoldDB" id="A0AAW5TMD7"/>
<dbReference type="EMBL" id="JAOQNN010000001">
    <property type="protein sequence ID" value="MCW2279841.1"/>
    <property type="molecule type" value="Genomic_DNA"/>
</dbReference>
<gene>
    <name evidence="1" type="ORF">M2256_000299</name>
</gene>